<dbReference type="Gene3D" id="3.60.10.10">
    <property type="entry name" value="Endonuclease/exonuclease/phosphatase"/>
    <property type="match status" value="1"/>
</dbReference>
<feature type="region of interest" description="Disordered" evidence="10">
    <location>
        <begin position="507"/>
        <end position="528"/>
    </location>
</feature>
<dbReference type="PROSITE" id="PS50878">
    <property type="entry name" value="RT_POL"/>
    <property type="match status" value="1"/>
</dbReference>
<dbReference type="GO" id="GO:0004523">
    <property type="term" value="F:RNA-DNA hybrid ribonuclease activity"/>
    <property type="evidence" value="ECO:0007669"/>
    <property type="project" value="InterPro"/>
</dbReference>
<dbReference type="PROSITE" id="PS00028">
    <property type="entry name" value="ZINC_FINGER_C2H2_1"/>
    <property type="match status" value="1"/>
</dbReference>
<feature type="region of interest" description="Disordered" evidence="10">
    <location>
        <begin position="619"/>
        <end position="693"/>
    </location>
</feature>
<dbReference type="GO" id="GO:0016020">
    <property type="term" value="C:membrane"/>
    <property type="evidence" value="ECO:0007669"/>
    <property type="project" value="UniProtKB-SubCell"/>
</dbReference>
<feature type="repeat" description="PPR" evidence="8">
    <location>
        <begin position="897"/>
        <end position="931"/>
    </location>
</feature>
<accession>A0A1Q9DFZ1</accession>
<organism evidence="14 15">
    <name type="scientific">Symbiodinium microadriaticum</name>
    <name type="common">Dinoflagellate</name>
    <name type="synonym">Zooxanthella microadriatica</name>
    <dbReference type="NCBI Taxonomy" id="2951"/>
    <lineage>
        <taxon>Eukaryota</taxon>
        <taxon>Sar</taxon>
        <taxon>Alveolata</taxon>
        <taxon>Dinophyceae</taxon>
        <taxon>Suessiales</taxon>
        <taxon>Symbiodiniaceae</taxon>
        <taxon>Symbiodinium</taxon>
    </lineage>
</organism>
<feature type="domain" description="C2H2-type" evidence="11">
    <location>
        <begin position="3718"/>
        <end position="3754"/>
    </location>
</feature>
<keyword evidence="9" id="KW-0175">Coiled coil</keyword>
<dbReference type="InterPro" id="IPR013087">
    <property type="entry name" value="Znf_C2H2_type"/>
</dbReference>
<dbReference type="InterPro" id="IPR051292">
    <property type="entry name" value="Xyl/GlcA_transferase"/>
</dbReference>
<dbReference type="PROSITE" id="PS50879">
    <property type="entry name" value="RNASE_H_1"/>
    <property type="match status" value="1"/>
</dbReference>
<keyword evidence="6" id="KW-0325">Glycoprotein</keyword>
<dbReference type="SMART" id="SM00355">
    <property type="entry name" value="ZnF_C2H2"/>
    <property type="match status" value="2"/>
</dbReference>
<dbReference type="EMBL" id="LSRX01000556">
    <property type="protein sequence ID" value="OLP94104.1"/>
    <property type="molecule type" value="Genomic_DNA"/>
</dbReference>
<keyword evidence="7" id="KW-0863">Zinc-finger</keyword>
<feature type="compositionally biased region" description="Basic residues" evidence="10">
    <location>
        <begin position="619"/>
        <end position="635"/>
    </location>
</feature>
<dbReference type="InterPro" id="IPR002156">
    <property type="entry name" value="RNaseH_domain"/>
</dbReference>
<dbReference type="InterPro" id="IPR011990">
    <property type="entry name" value="TPR-like_helical_dom_sf"/>
</dbReference>
<feature type="domain" description="RNase H type-1" evidence="13">
    <location>
        <begin position="2353"/>
        <end position="2497"/>
    </location>
</feature>
<dbReference type="PANTHER" id="PTHR12270">
    <property type="entry name" value="GLYCOSYLTRANSFERASE-RELATED"/>
    <property type="match status" value="1"/>
</dbReference>
<feature type="region of interest" description="Disordered" evidence="10">
    <location>
        <begin position="821"/>
        <end position="874"/>
    </location>
</feature>
<evidence type="ECO:0000259" key="12">
    <source>
        <dbReference type="PROSITE" id="PS50878"/>
    </source>
</evidence>
<dbReference type="GO" id="GO:0042285">
    <property type="term" value="F:xylosyltransferase activity"/>
    <property type="evidence" value="ECO:0007669"/>
    <property type="project" value="TreeGrafter"/>
</dbReference>
<dbReference type="InterPro" id="IPR036691">
    <property type="entry name" value="Endo/exonu/phosph_ase_sf"/>
</dbReference>
<evidence type="ECO:0000256" key="2">
    <source>
        <dbReference type="ARBA" id="ARBA00022692"/>
    </source>
</evidence>
<feature type="compositionally biased region" description="Basic and acidic residues" evidence="10">
    <location>
        <begin position="517"/>
        <end position="528"/>
    </location>
</feature>
<evidence type="ECO:0000313" key="15">
    <source>
        <dbReference type="Proteomes" id="UP000186817"/>
    </source>
</evidence>
<keyword evidence="4" id="KW-1133">Transmembrane helix</keyword>
<dbReference type="Pfam" id="PF00075">
    <property type="entry name" value="RNase_H"/>
    <property type="match status" value="1"/>
</dbReference>
<keyword evidence="5" id="KW-0472">Membrane</keyword>
<gene>
    <name evidence="14" type="primary">Gyltl1b</name>
    <name evidence="14" type="ORF">AK812_SmicGene23912</name>
</gene>
<evidence type="ECO:0000256" key="9">
    <source>
        <dbReference type="SAM" id="Coils"/>
    </source>
</evidence>
<dbReference type="SUPFAM" id="SSF53098">
    <property type="entry name" value="Ribonuclease H-like"/>
    <property type="match status" value="1"/>
</dbReference>
<feature type="repeat" description="PPR" evidence="8">
    <location>
        <begin position="966"/>
        <end position="1000"/>
    </location>
</feature>
<proteinExistence type="predicted"/>
<sequence length="4315" mass="476846">MVEEIKSYHYENAALFAEPFEVSVPSTWLNNMAKLELVKPIVPLEHRIAFVLNHKARHEKTHGEISVDTFCKLYEQKFKHANENEKVSDTFVDTAVTVGRRVLRDPQLANLLLQADEHVGSPFNDYSKLQILVSKGKTQEGIRWVFNTMWDGYFYGWLKPEHLTKRALEGTSWPGGTAAMMIGMMELKTLLLTQCCSKMQWDNSIKQKMVEVFQSHESYRRHCGANDDKVDLTWKASWPKSALHYFDHVEAPDWPDHADIDRLYEDEEKQRKKARLHFKVVIRKAAGELQEMEKNLADDDAPEKSQDAEVEKHAHLKVEVPGDAKNKAPPKLDDEASRFKEKAMKLVRTHVLLVNEDVNVKGMTKALRETKVPEWKGEGCLPASDVILLLDGGVQSAMLGSIKGPDGEVINKQKSTLMLHVSETSLRNRRKRDKGHHVYNGERVYVVTSDDGGLPQYRDRCHFSESTTRGEIIGPIQAPSWEDENETWMVSYGDKEKIYGTQMVRVGGKNEPEEDATAGRRQDADKEPMSYHALPECAVEEFFHAYNIQYMLDLSVGDGKTCMLAIKRRAELVGITFNEFHKEQLYRRLESQVFREFQNADSPLYEAALVQLLGKNKRKAVPKPKAKSSPSKKKKKEEDEDEEEGPAEETASQEDDDEEDEDNEEEDDEDMAEESEEEDEEEAKAEEEAAVDGDVPSRRCWMPWTFIFLSGDVAYGWVIDTGTSRKFRLKPVLDKSLGISSDGVVGDCAREQCASEKNVVSANVECVDETRQETDRNVVTFTSMIDAAARSGDDKAARHWYEMALDMGIQPTIRRVDIRHSGGAKASKEDTDPPCWACLPPGTSLEDAGPAQGQRGGSTASGRSTFNTLMSGPARQGNLTMTERWLRTAKFMGASPDRVTYNTLISAAARKGDLAAAEHWFKQAVESRVDPNVVTYTTMISAAGNEGRLKKAQDWYERAAAKVRPNVAMYNAVLSAAAKQGALATAESWFERMEADGILPDTRTFSILMDACAKSADLEAAERWFERASVAGSKHDAITFSTLINAAANKGDLEAAGKWLEKAQQVQANLDTGALNSLLAAASRVGDLDIGSWYRRALAAGCQPDETTLAILGEASAIERNQKEQKSLEAQKKQNEKASRFGWSAATRAYKKMEGLMAKKQALSKEADQATIWQKRNALATAWLEKKAALQKKGKDVKWLDSWIKAQTKDDADKRIVITHQSAAALLMSIPPSLSGDVRTEMKMTRDFIKLDEEYDARQQQLNTELAEQKLIIAEVQSTPKYVPPTYTPKTDWLGRPKGLTEEQVNQLQGTKLTNVAPPPLVVQARVVGVGEPVEGNVVQGIVVEPSPAIQQAQYEQFQLYQRQQQQMKRKLDQQRNYNAYQDGAYGYDLSFYAYMGLWQKQTFDIARLGSLRQRSVDYKDIIRRAAYQLAQPEGPAQGYSQAAQAGPQGKAAGKQGKGKAAATPAEATETFRVTPWQPQGVPAAVEPKPAPTEDPQMQELWGALRASQQALPPLVAEALAKMEGNQGRMVTKSMHAHTKTMGSAKKQIHTLREARRKQDASWVEFLNNTVLALEQGAKRYQEAMQKFEEQETEARTRLTNARQAIRELAGKMETEEPNIVDDAEDLDDSDIELMDTTQTALTATTEESKVVQAQKKLRVTLDALMSKRPPADPGKATTSPPKPIIFLPMLPNEMQAQEHIATPRSREVGAVSVGTLSEPTVGNGKSAQAMPKLDSGFPAVILGQAAPVNSERRSCSSLHSQGRLALSAAQLRLCQDAASAGPGDGKYSVFDRHRHHEVRKSIPTWAASDYLNDAIASCAEATICAQFLQPPIPDLPVPQITLTPPGWPLGSLSVAIDARKVGGTICTVVLTPGCEKLTVLDAIATECPTLAPVLNFAVAQDAVFLLDSAGRIWEVLPLQLDTLQWLSLQLDVTGVPHLHSSLFLGGMVGSGPTTLTSTAAIASSSSSAPPTVTFILVGGGTLIRLAPQPWMHASVLDSLTELLFVLALQGRMPHRPLLQISAASPRVPARLNTYFICFLIYPEGPDIHVLEDFSVDGHMRAEASQPTSMALHIRQPTANWRQEISSRSQGDYFAEVETPSRLYELLPQLRYFALPVPVPHMQALAADPLSATLQVRAKESLRRTLQLRIDDRQRHFGTFARSNQPIVVLGPGHPALSLYMDQPLTPGFDEAVEFLQNGEYLPAGTTFRDPLVLEWTTPVFISVPPGSTRRTLLYPSPHSPHFLQVSVPPNLPLAGLPLPVRRGKRAVFPPDTESEHVIEEKPLPPARRASADASSGTSLLQISAELRQVRIPTLSRRTSCHFLTLCRAPGAFCHWRVTPGISCVLPSCPAEHLDAVLVYTDGSFDPKARRASWSFVAVGKQGSAICRLGALAGRVSEPATAVNAFRAELWALLQAVAFIIANNLQQVTLAVDCQAALDVAFGNAQAAAQDPIGLAVQSLLFFARTMGLQVKPWKVEAHSGIPLNEAADAVAKTANGCWIADGFHFDDSVLRSCIDDGTVHRLWLTSCTGRLSAQLPPLDNGGCWNLPSCQLRPATEAATSSIHSETSAPKNWKLAFSVITYNCLSARSRPARALLDAGLQASQCAIAGLQEARDPTTGISSSDHYWIATSGCDAQGSYGCQIWISKTRAWGHSSDTALKPVRDSFSLFHAEPRLLVLLIRVGRIKCACVSAHAPTTAAGTDASRNWWAHLRATCNRIPPGHTLLLMVDANAAYDRFGPNGDTLESVPCSENAKQFQQFCDAVSLQPTAQVDRLGHRLVSWTSPDGQTQKLLDYVCVPAAWRTRLSAAPNFCLGDLREGYDHSPIMGSVVATVCAPSTDTRPRFSPEALRTADGRKIAAAALASAPPVPWEVDATTHLEVLLGHVQRFLAKHLPPPPPRPRNPVLSDMSLRLILTRRQVRTVKKRLAMTYARGLLFQCFAAWSGRAELARSQANRLDRLSCRLARAGFALSALHKGIGESFRADKAQFTRRAMETARGRGAAEFAHSIRAILRTGRRFRAPQLLHQISDGNSTAVCEEEILKLLGEHFAKPERARQITGGALAKLFNEVQPPTHKIDMTSLPSIADIASATLALKKGKAPGMSGVPAELFQADALATAELLFPILAKSVVRCSGPLQHNGGLARAIPKSKQQAGSPAGWRSILLLEPTGKILQKAYRTQLVLALEQHKSKNQFGGLPHRRIEDASVMVRAHFARLKAHRQTGGALFIDSRAAYYSLVRDSLVRSQTLQTEDQLYQRARALFPFRDDQDHYVRHMQAGGLIPALQLPEPLVRYLESQLGTTWFSMEAPSQAPYVSGSGTAPGSPIADLLFSFVYARFLQHVEEILLAEGHYVTMCSTADASIMPTWADDTAVLVGPVAPPLLAASLQRVTDLLTRGLSRAGLDPNFGPGKTEAVIHFEGPGSRDTRRQLLCLVEPGVQFDSHLRGTLHLRLVPTYVHLGTVVSHNLSEEPNLQHRAHLLKQLFQPLRRRLLYNDDLTKQEKIRLLEERVFPKFLFGAGFWTPRNTREHDMALDPLRCAMRQAFRPITGVSSTGYCNQEVAAALGLPTADDCLAHARATTLLHLLKTGSREVWHGLLADGLWYQLSWEALRTVLGEAWPVALCTTAPPPPEQLQSLLPNHCDKLCRNYLRKCKQNHASVALQPRCAEASEVPAITRTLHSGLTHTCGVCGLSFLNARRLAVHKARKHQQRAKGIQLAWGTRCERCGTEFWNTSRLAQHLQHSATCQSVYDHSDTQPACVETPSKVPLAWLRGARCADCSFYEHLRYQWHHQHYYYGYHDQDYHHHYDHFDTAPYDYGECQFAQEFGAEPPQDYWTGLPDDPPEGESFERVTGDAASSIDFFPGAVYSNVEMYAGGEDDRPERGPHNGSWKTACLSPAPPLDLSEWFEEHIARAEEDAKAAVLGRLGRLPYRREVLLRTRSNQRAGPGLCLVTQCSLDRLDRLRDQLCGWAGEVSAAVFVDHMQDSEAAAAARRGIRDMCFEAAMQFDGNVPAWTITVLYRLEDADVKCEAYDRLYPVNALRNVALEHARSDLVFLVDVDFVPSRRLHEVLASDDGGRRLLNALSHGSRKSRGPGALVIPAFEAAKSNTPLPLHGVELRHAAARGEVEGFHVSHFPCGHRATDFDRWLGVSKVESPDAGNFSQHAHGVDAYLIHYEEHFEPYVVVPRQSAPAYDERFRGYGLNKISHLYELSQRGFRFRTCAHPEAFVVAAKHPKSQSWHLVLGPQAEAEQRARIATHYATFKAELKKRLRLSPPLPIKPPKARTTPWRGLPTKRLASGSAPLLPMPLDAPAPLPVAV</sequence>
<dbReference type="GO" id="GO:0008270">
    <property type="term" value="F:zinc ion binding"/>
    <property type="evidence" value="ECO:0007669"/>
    <property type="project" value="UniProtKB-KW"/>
</dbReference>
<keyword evidence="7" id="KW-0862">Zinc</keyword>
<feature type="coiled-coil region" evidence="9">
    <location>
        <begin position="1571"/>
        <end position="1605"/>
    </location>
</feature>
<comment type="subcellular location">
    <subcellularLocation>
        <location evidence="1">Membrane</location>
        <topology evidence="1">Single-pass type II membrane protein</topology>
    </subcellularLocation>
</comment>
<dbReference type="Pfam" id="PF01535">
    <property type="entry name" value="PPR"/>
    <property type="match status" value="1"/>
</dbReference>
<keyword evidence="2" id="KW-0812">Transmembrane</keyword>
<dbReference type="Gene3D" id="1.25.40.10">
    <property type="entry name" value="Tetratricopeptide repeat domain"/>
    <property type="match status" value="2"/>
</dbReference>
<dbReference type="GO" id="GO:0003676">
    <property type="term" value="F:nucleic acid binding"/>
    <property type="evidence" value="ECO:0007669"/>
    <property type="project" value="InterPro"/>
</dbReference>
<dbReference type="GO" id="GO:0015020">
    <property type="term" value="F:glucuronosyltransferase activity"/>
    <property type="evidence" value="ECO:0007669"/>
    <property type="project" value="TreeGrafter"/>
</dbReference>
<dbReference type="Proteomes" id="UP000186817">
    <property type="component" value="Unassembled WGS sequence"/>
</dbReference>
<evidence type="ECO:0000256" key="6">
    <source>
        <dbReference type="ARBA" id="ARBA00023180"/>
    </source>
</evidence>
<dbReference type="SUPFAM" id="SSF81901">
    <property type="entry name" value="HCP-like"/>
    <property type="match status" value="1"/>
</dbReference>
<evidence type="ECO:0000256" key="3">
    <source>
        <dbReference type="ARBA" id="ARBA00022968"/>
    </source>
</evidence>
<keyword evidence="14" id="KW-0808">Transferase</keyword>
<dbReference type="PROSITE" id="PS51375">
    <property type="entry name" value="PPR"/>
    <property type="match status" value="4"/>
</dbReference>
<evidence type="ECO:0000256" key="1">
    <source>
        <dbReference type="ARBA" id="ARBA00004606"/>
    </source>
</evidence>
<keyword evidence="15" id="KW-1185">Reference proteome</keyword>
<protein>
    <submittedName>
        <fullName evidence="14">Glycosyltransferase-like protein LARGE2</fullName>
    </submittedName>
</protein>
<evidence type="ECO:0000259" key="13">
    <source>
        <dbReference type="PROSITE" id="PS50879"/>
    </source>
</evidence>
<feature type="region of interest" description="Disordered" evidence="10">
    <location>
        <begin position="4270"/>
        <end position="4291"/>
    </location>
</feature>
<feature type="repeat" description="PPR" evidence="8">
    <location>
        <begin position="1001"/>
        <end position="1035"/>
    </location>
</feature>
<dbReference type="PROSITE" id="PS50157">
    <property type="entry name" value="ZINC_FINGER_C2H2_2"/>
    <property type="match status" value="1"/>
</dbReference>
<evidence type="ECO:0000256" key="7">
    <source>
        <dbReference type="PROSITE-ProRule" id="PRU00042"/>
    </source>
</evidence>
<dbReference type="Pfam" id="PF13896">
    <property type="entry name" value="Glyco_transf_49"/>
    <property type="match status" value="1"/>
</dbReference>
<evidence type="ECO:0000256" key="4">
    <source>
        <dbReference type="ARBA" id="ARBA00022989"/>
    </source>
</evidence>
<comment type="caution">
    <text evidence="14">The sequence shown here is derived from an EMBL/GenBank/DDBJ whole genome shotgun (WGS) entry which is preliminary data.</text>
</comment>
<dbReference type="InterPro" id="IPR036397">
    <property type="entry name" value="RNaseH_sf"/>
</dbReference>
<dbReference type="Gene3D" id="3.30.160.60">
    <property type="entry name" value="Classic Zinc Finger"/>
    <property type="match status" value="1"/>
</dbReference>
<dbReference type="PANTHER" id="PTHR12270:SF52">
    <property type="entry name" value="GLYCOSYLTRANSFERASE-LIKE PROTEIN GNT13-RELATED"/>
    <property type="match status" value="1"/>
</dbReference>
<evidence type="ECO:0000313" key="14">
    <source>
        <dbReference type="EMBL" id="OLP94104.1"/>
    </source>
</evidence>
<dbReference type="SUPFAM" id="SSF56219">
    <property type="entry name" value="DNase I-like"/>
    <property type="match status" value="1"/>
</dbReference>
<evidence type="ECO:0000256" key="10">
    <source>
        <dbReference type="SAM" id="MobiDB-lite"/>
    </source>
</evidence>
<name>A0A1Q9DFZ1_SYMMI</name>
<feature type="region of interest" description="Disordered" evidence="10">
    <location>
        <begin position="1438"/>
        <end position="1469"/>
    </location>
</feature>
<evidence type="ECO:0000259" key="11">
    <source>
        <dbReference type="PROSITE" id="PS50157"/>
    </source>
</evidence>
<dbReference type="NCBIfam" id="TIGR00756">
    <property type="entry name" value="PPR"/>
    <property type="match status" value="2"/>
</dbReference>
<dbReference type="GO" id="GO:0035269">
    <property type="term" value="P:protein O-linked glycosylation via mannose"/>
    <property type="evidence" value="ECO:0007669"/>
    <property type="project" value="TreeGrafter"/>
</dbReference>
<dbReference type="Gene3D" id="3.30.420.10">
    <property type="entry name" value="Ribonuclease H-like superfamily/Ribonuclease H"/>
    <property type="match status" value="1"/>
</dbReference>
<dbReference type="InterPro" id="IPR002885">
    <property type="entry name" value="PPR_rpt"/>
</dbReference>
<feature type="compositionally biased region" description="Acidic residues" evidence="10">
    <location>
        <begin position="638"/>
        <end position="691"/>
    </location>
</feature>
<feature type="compositionally biased region" description="Basic and acidic residues" evidence="10">
    <location>
        <begin position="821"/>
        <end position="831"/>
    </location>
</feature>
<feature type="domain" description="Reverse transcriptase" evidence="12">
    <location>
        <begin position="3127"/>
        <end position="3421"/>
    </location>
</feature>
<dbReference type="OrthoDB" id="417320at2759"/>
<feature type="compositionally biased region" description="Polar residues" evidence="10">
    <location>
        <begin position="857"/>
        <end position="870"/>
    </location>
</feature>
<feature type="repeat" description="PPR" evidence="8">
    <location>
        <begin position="777"/>
        <end position="811"/>
    </location>
</feature>
<keyword evidence="3" id="KW-0735">Signal-anchor</keyword>
<dbReference type="InterPro" id="IPR012337">
    <property type="entry name" value="RNaseH-like_sf"/>
</dbReference>
<feature type="compositionally biased region" description="Low complexity" evidence="10">
    <location>
        <begin position="1442"/>
        <end position="1469"/>
    </location>
</feature>
<evidence type="ECO:0000256" key="8">
    <source>
        <dbReference type="PROSITE-ProRule" id="PRU00708"/>
    </source>
</evidence>
<keyword evidence="7" id="KW-0479">Metal-binding</keyword>
<evidence type="ECO:0000256" key="5">
    <source>
        <dbReference type="ARBA" id="ARBA00023136"/>
    </source>
</evidence>
<dbReference type="InterPro" id="IPR000477">
    <property type="entry name" value="RT_dom"/>
</dbReference>
<reference evidence="14 15" key="1">
    <citation type="submission" date="2016-02" db="EMBL/GenBank/DDBJ databases">
        <title>Genome analysis of coral dinoflagellate symbionts highlights evolutionary adaptations to a symbiotic lifestyle.</title>
        <authorList>
            <person name="Aranda M."/>
            <person name="Li Y."/>
            <person name="Liew Y.J."/>
            <person name="Baumgarten S."/>
            <person name="Simakov O."/>
            <person name="Wilson M."/>
            <person name="Piel J."/>
            <person name="Ashoor H."/>
            <person name="Bougouffa S."/>
            <person name="Bajic V.B."/>
            <person name="Ryu T."/>
            <person name="Ravasi T."/>
            <person name="Bayer T."/>
            <person name="Micklem G."/>
            <person name="Kim H."/>
            <person name="Bhak J."/>
            <person name="Lajeunesse T.C."/>
            <person name="Voolstra C.R."/>
        </authorList>
    </citation>
    <scope>NUCLEOTIDE SEQUENCE [LARGE SCALE GENOMIC DNA]</scope>
    <source>
        <strain evidence="14 15">CCMP2467</strain>
    </source>
</reference>
<dbReference type="Pfam" id="PF13041">
    <property type="entry name" value="PPR_2"/>
    <property type="match status" value="2"/>
</dbReference>